<dbReference type="OrthoDB" id="413313at2759"/>
<dbReference type="PANTHER" id="PTHR10974:SF1">
    <property type="entry name" value="FI08016P-RELATED"/>
    <property type="match status" value="1"/>
</dbReference>
<evidence type="ECO:0000313" key="2">
    <source>
        <dbReference type="EMBL" id="CAG5121546.1"/>
    </source>
</evidence>
<keyword evidence="3" id="KW-1185">Reference proteome</keyword>
<dbReference type="EMBL" id="CAJHNH020001111">
    <property type="protein sequence ID" value="CAG5121546.1"/>
    <property type="molecule type" value="Genomic_DNA"/>
</dbReference>
<dbReference type="CDD" id="cd16021">
    <property type="entry name" value="ALP_like"/>
    <property type="match status" value="1"/>
</dbReference>
<feature type="signal peptide" evidence="1">
    <location>
        <begin position="1"/>
        <end position="15"/>
    </location>
</feature>
<dbReference type="SUPFAM" id="SSF53649">
    <property type="entry name" value="Alkaline phosphatase-like"/>
    <property type="match status" value="1"/>
</dbReference>
<proteinExistence type="predicted"/>
<evidence type="ECO:0000313" key="3">
    <source>
        <dbReference type="Proteomes" id="UP000678393"/>
    </source>
</evidence>
<sequence>MFVIMSLCILTVILSQEFREWFVSNTVNICLSMSDQQGDVTYQDLHNRTRLFPFYNANYSDEIPTACEFPKINPYEPSVMKIAGLNKKTLNCEGMFMPDLTFIEGDNTLKVNKSKVEKHMSKDEFKECRYTNVYRHDTNDNDYQYSKWSDPFTEKVELPKDAEFLKVECTNRSSHVVSKTFYHLVPKKEQFDETDSLNLKKRQVMIAPKETLNVIVFGLDTLTRNQFLRGCNDTYSYLMNTLNSFDLSLHSQVGENTFPNFLTLFTGHSFNEVKKWWTDENHMDTFDLIWRIFENAGYKTLYTEDSPLGGAFHYLRKGFINKFARYNSRPLALAIQKDRDTFRKNIYCLGNQVELNFHLDYVTSFLDKFSDKPVFAVAMVSKPTHDEPSDAKMFDEHILRTFKSWNDKGHLNRSVLISFSDHGVRHGGLRNSVNGHVESKTPYTILTFPEWFLKKYPDVAANLKRNTKRLTSHFDTHATLLDLLYFKSYAPPPLPPLKHGISLFDKIPWDRTCKDALIPSDFCLCGYKGLKEINLSSQLASSLTALVISALNSKTDKNRCAVYTLVQVIRILQISLNDENAKGKQQTIVYKVKLEVNPGGALFEGSVYEHSNGTKWTVGDEIDRLNLYRGQADCLEFPTYRPFCYCKNLLAK</sequence>
<dbReference type="Gene3D" id="3.40.720.10">
    <property type="entry name" value="Alkaline Phosphatase, subunit A"/>
    <property type="match status" value="1"/>
</dbReference>
<feature type="chain" id="PRO_5035946702" evidence="1">
    <location>
        <begin position="16"/>
        <end position="652"/>
    </location>
</feature>
<dbReference type="Pfam" id="PF02995">
    <property type="entry name" value="DUF229"/>
    <property type="match status" value="1"/>
</dbReference>
<protein>
    <submittedName>
        <fullName evidence="2">Uncharacterized protein</fullName>
    </submittedName>
</protein>
<dbReference type="AlphaFoldDB" id="A0A8S3Z4C5"/>
<comment type="caution">
    <text evidence="2">The sequence shown here is derived from an EMBL/GenBank/DDBJ whole genome shotgun (WGS) entry which is preliminary data.</text>
</comment>
<accession>A0A8S3Z4C5</accession>
<keyword evidence="1" id="KW-0732">Signal</keyword>
<gene>
    <name evidence="2" type="ORF">CUNI_LOCUS7104</name>
</gene>
<name>A0A8S3Z4C5_9EUPU</name>
<dbReference type="InterPro" id="IPR004245">
    <property type="entry name" value="DUF229"/>
</dbReference>
<evidence type="ECO:0000256" key="1">
    <source>
        <dbReference type="SAM" id="SignalP"/>
    </source>
</evidence>
<dbReference type="GO" id="GO:0005615">
    <property type="term" value="C:extracellular space"/>
    <property type="evidence" value="ECO:0007669"/>
    <property type="project" value="TreeGrafter"/>
</dbReference>
<dbReference type="PANTHER" id="PTHR10974">
    <property type="entry name" value="FI08016P-RELATED"/>
    <property type="match status" value="1"/>
</dbReference>
<dbReference type="Proteomes" id="UP000678393">
    <property type="component" value="Unassembled WGS sequence"/>
</dbReference>
<dbReference type="FunFam" id="3.40.720.10:FF:000017">
    <property type="entry name" value="Predicted protein"/>
    <property type="match status" value="1"/>
</dbReference>
<organism evidence="2 3">
    <name type="scientific">Candidula unifasciata</name>
    <dbReference type="NCBI Taxonomy" id="100452"/>
    <lineage>
        <taxon>Eukaryota</taxon>
        <taxon>Metazoa</taxon>
        <taxon>Spiralia</taxon>
        <taxon>Lophotrochozoa</taxon>
        <taxon>Mollusca</taxon>
        <taxon>Gastropoda</taxon>
        <taxon>Heterobranchia</taxon>
        <taxon>Euthyneura</taxon>
        <taxon>Panpulmonata</taxon>
        <taxon>Eupulmonata</taxon>
        <taxon>Stylommatophora</taxon>
        <taxon>Helicina</taxon>
        <taxon>Helicoidea</taxon>
        <taxon>Geomitridae</taxon>
        <taxon>Candidula</taxon>
    </lineage>
</organism>
<dbReference type="InterPro" id="IPR017850">
    <property type="entry name" value="Alkaline_phosphatase_core_sf"/>
</dbReference>
<reference evidence="2" key="1">
    <citation type="submission" date="2021-04" db="EMBL/GenBank/DDBJ databases">
        <authorList>
            <consortium name="Molecular Ecology Group"/>
        </authorList>
    </citation>
    <scope>NUCLEOTIDE SEQUENCE</scope>
</reference>